<dbReference type="InterPro" id="IPR032710">
    <property type="entry name" value="NTF2-like_dom_sf"/>
</dbReference>
<keyword evidence="4" id="KW-1185">Reference proteome</keyword>
<reference evidence="4" key="1">
    <citation type="journal article" date="2019" name="Int. J. Syst. Evol. Microbiol.">
        <title>The Global Catalogue of Microorganisms (GCM) 10K type strain sequencing project: providing services to taxonomists for standard genome sequencing and annotation.</title>
        <authorList>
            <consortium name="The Broad Institute Genomics Platform"/>
            <consortium name="The Broad Institute Genome Sequencing Center for Infectious Disease"/>
            <person name="Wu L."/>
            <person name="Ma J."/>
        </authorList>
    </citation>
    <scope>NUCLEOTIDE SEQUENCE [LARGE SCALE GENOMIC DNA]</scope>
    <source>
        <strain evidence="4">JCM 17926</strain>
    </source>
</reference>
<dbReference type="RefSeq" id="WP_345160458.1">
    <property type="nucleotide sequence ID" value="NZ_BAABHC010000016.1"/>
</dbReference>
<dbReference type="Proteomes" id="UP001500552">
    <property type="component" value="Unassembled WGS sequence"/>
</dbReference>
<feature type="chain" id="PRO_5045117344" description="DUF4440 domain-containing protein" evidence="1">
    <location>
        <begin position="21"/>
        <end position="160"/>
    </location>
</feature>
<gene>
    <name evidence="3" type="ORF">GCM10023188_31590</name>
</gene>
<accession>A0ABP8LWH3</accession>
<sequence>MKAFILGLCFLLMGMQGAFAQDKKASVATAGSTDAEEQIINLSRDKWQWMADKKVDKLASLFHDESKFVHMSGTWKKQQELDIIKTGSIWYKKADVHDVAVEIVDDTAILWSRITLTAVVRGNDAINEFTVTEVFKKQGNDWKLLAMTFSSVRDTHTIQH</sequence>
<dbReference type="EMBL" id="BAABHC010000016">
    <property type="protein sequence ID" value="GAA4437418.1"/>
    <property type="molecule type" value="Genomic_DNA"/>
</dbReference>
<evidence type="ECO:0000256" key="1">
    <source>
        <dbReference type="SAM" id="SignalP"/>
    </source>
</evidence>
<evidence type="ECO:0000313" key="3">
    <source>
        <dbReference type="EMBL" id="GAA4437418.1"/>
    </source>
</evidence>
<keyword evidence="1" id="KW-0732">Signal</keyword>
<dbReference type="Gene3D" id="3.10.450.50">
    <property type="match status" value="1"/>
</dbReference>
<proteinExistence type="predicted"/>
<dbReference type="InterPro" id="IPR027843">
    <property type="entry name" value="DUF4440"/>
</dbReference>
<feature type="signal peptide" evidence="1">
    <location>
        <begin position="1"/>
        <end position="20"/>
    </location>
</feature>
<name>A0ABP8LWH3_9BACT</name>
<dbReference type="Pfam" id="PF14534">
    <property type="entry name" value="DUF4440"/>
    <property type="match status" value="1"/>
</dbReference>
<evidence type="ECO:0000313" key="4">
    <source>
        <dbReference type="Proteomes" id="UP001500552"/>
    </source>
</evidence>
<feature type="domain" description="DUF4440" evidence="2">
    <location>
        <begin position="39"/>
        <end position="144"/>
    </location>
</feature>
<organism evidence="3 4">
    <name type="scientific">Pontibacter saemangeumensis</name>
    <dbReference type="NCBI Taxonomy" id="1084525"/>
    <lineage>
        <taxon>Bacteria</taxon>
        <taxon>Pseudomonadati</taxon>
        <taxon>Bacteroidota</taxon>
        <taxon>Cytophagia</taxon>
        <taxon>Cytophagales</taxon>
        <taxon>Hymenobacteraceae</taxon>
        <taxon>Pontibacter</taxon>
    </lineage>
</organism>
<comment type="caution">
    <text evidence="3">The sequence shown here is derived from an EMBL/GenBank/DDBJ whole genome shotgun (WGS) entry which is preliminary data.</text>
</comment>
<evidence type="ECO:0000259" key="2">
    <source>
        <dbReference type="Pfam" id="PF14534"/>
    </source>
</evidence>
<dbReference type="SUPFAM" id="SSF54427">
    <property type="entry name" value="NTF2-like"/>
    <property type="match status" value="1"/>
</dbReference>
<protein>
    <recommendedName>
        <fullName evidence="2">DUF4440 domain-containing protein</fullName>
    </recommendedName>
</protein>